<organism evidence="7">
    <name type="scientific">marine metagenome</name>
    <dbReference type="NCBI Taxonomy" id="408172"/>
    <lineage>
        <taxon>unclassified sequences</taxon>
        <taxon>metagenomes</taxon>
        <taxon>ecological metagenomes</taxon>
    </lineage>
</organism>
<evidence type="ECO:0000256" key="4">
    <source>
        <dbReference type="ARBA" id="ARBA00023002"/>
    </source>
</evidence>
<dbReference type="InterPro" id="IPR050493">
    <property type="entry name" value="FAD-dep_Monooxygenase_BioMet"/>
</dbReference>
<evidence type="ECO:0000259" key="6">
    <source>
        <dbReference type="Pfam" id="PF01494"/>
    </source>
</evidence>
<dbReference type="InterPro" id="IPR036188">
    <property type="entry name" value="FAD/NAD-bd_sf"/>
</dbReference>
<dbReference type="Pfam" id="PF01494">
    <property type="entry name" value="FAD_binding_3"/>
    <property type="match status" value="1"/>
</dbReference>
<dbReference type="AlphaFoldDB" id="A0A383DS87"/>
<keyword evidence="5" id="KW-0503">Monooxygenase</keyword>
<evidence type="ECO:0000256" key="2">
    <source>
        <dbReference type="ARBA" id="ARBA00022630"/>
    </source>
</evidence>
<reference evidence="7" key="1">
    <citation type="submission" date="2018-05" db="EMBL/GenBank/DDBJ databases">
        <authorList>
            <person name="Lanie J.A."/>
            <person name="Ng W.-L."/>
            <person name="Kazmierczak K.M."/>
            <person name="Andrzejewski T.M."/>
            <person name="Davidsen T.M."/>
            <person name="Wayne K.J."/>
            <person name="Tettelin H."/>
            <person name="Glass J.I."/>
            <person name="Rusch D."/>
            <person name="Podicherti R."/>
            <person name="Tsui H.-C.T."/>
            <person name="Winkler M.E."/>
        </authorList>
    </citation>
    <scope>NUCLEOTIDE SEQUENCE</scope>
</reference>
<feature type="non-terminal residue" evidence="7">
    <location>
        <position position="102"/>
    </location>
</feature>
<feature type="domain" description="FAD-binding" evidence="6">
    <location>
        <begin position="3"/>
        <end position="68"/>
    </location>
</feature>
<evidence type="ECO:0000256" key="5">
    <source>
        <dbReference type="ARBA" id="ARBA00023033"/>
    </source>
</evidence>
<sequence length="102" mass="10913">MATRALIVGGGIGGLAAALTLARIGIKVEVFEQAPTFGEVGAGIQLSPNAVRVLHCIGLEERLRTIGFCPEALEMRTWRYGWTVSRAPLGASVESTFGFPYY</sequence>
<dbReference type="InterPro" id="IPR002938">
    <property type="entry name" value="FAD-bd"/>
</dbReference>
<protein>
    <recommendedName>
        <fullName evidence="6">FAD-binding domain-containing protein</fullName>
    </recommendedName>
</protein>
<gene>
    <name evidence="7" type="ORF">METZ01_LOCUS499977</name>
</gene>
<evidence type="ECO:0000256" key="3">
    <source>
        <dbReference type="ARBA" id="ARBA00022827"/>
    </source>
</evidence>
<dbReference type="Gene3D" id="3.50.50.60">
    <property type="entry name" value="FAD/NAD(P)-binding domain"/>
    <property type="match status" value="1"/>
</dbReference>
<dbReference type="SUPFAM" id="SSF51905">
    <property type="entry name" value="FAD/NAD(P)-binding domain"/>
    <property type="match status" value="1"/>
</dbReference>
<dbReference type="GO" id="GO:0004497">
    <property type="term" value="F:monooxygenase activity"/>
    <property type="evidence" value="ECO:0007669"/>
    <property type="project" value="UniProtKB-KW"/>
</dbReference>
<evidence type="ECO:0000313" key="7">
    <source>
        <dbReference type="EMBL" id="SVE47123.1"/>
    </source>
</evidence>
<dbReference type="EMBL" id="UINC01219590">
    <property type="protein sequence ID" value="SVE47123.1"/>
    <property type="molecule type" value="Genomic_DNA"/>
</dbReference>
<keyword evidence="3" id="KW-0274">FAD</keyword>
<accession>A0A383DS87</accession>
<dbReference type="PANTHER" id="PTHR13789">
    <property type="entry name" value="MONOOXYGENASE"/>
    <property type="match status" value="1"/>
</dbReference>
<comment type="cofactor">
    <cofactor evidence="1">
        <name>FAD</name>
        <dbReference type="ChEBI" id="CHEBI:57692"/>
    </cofactor>
</comment>
<keyword evidence="4" id="KW-0560">Oxidoreductase</keyword>
<dbReference type="PANTHER" id="PTHR13789:SF318">
    <property type="entry name" value="GERANYLGERANYL DIPHOSPHATE REDUCTASE"/>
    <property type="match status" value="1"/>
</dbReference>
<proteinExistence type="predicted"/>
<dbReference type="GO" id="GO:0071949">
    <property type="term" value="F:FAD binding"/>
    <property type="evidence" value="ECO:0007669"/>
    <property type="project" value="InterPro"/>
</dbReference>
<name>A0A383DS87_9ZZZZ</name>
<evidence type="ECO:0000256" key="1">
    <source>
        <dbReference type="ARBA" id="ARBA00001974"/>
    </source>
</evidence>
<keyword evidence="2" id="KW-0285">Flavoprotein</keyword>